<protein>
    <submittedName>
        <fullName evidence="1">Uncharacterized protein</fullName>
    </submittedName>
</protein>
<evidence type="ECO:0000313" key="1">
    <source>
        <dbReference type="EMBL" id="SDJ51724.1"/>
    </source>
</evidence>
<reference evidence="1 2" key="1">
    <citation type="submission" date="2016-10" db="EMBL/GenBank/DDBJ databases">
        <authorList>
            <person name="de Groot N.N."/>
        </authorList>
    </citation>
    <scope>NUCLEOTIDE SEQUENCE [LARGE SCALE GENOMIC DNA]</scope>
    <source>
        <strain evidence="1 2">DSM 2895</strain>
    </source>
</reference>
<evidence type="ECO:0000313" key="2">
    <source>
        <dbReference type="Proteomes" id="UP000182836"/>
    </source>
</evidence>
<dbReference type="Proteomes" id="UP000182836">
    <property type="component" value="Unassembled WGS sequence"/>
</dbReference>
<gene>
    <name evidence="1" type="ORF">SAMN04487909_11999</name>
</gene>
<sequence length="117" mass="13596">MSLPILSPQKIDWISFLHTFKQIFSSEHLNEIAVQHGFKKRNRKIKPEDFIALCAFYNEETGMKSLIQLCATLYDVKNVKVTLAHFIICLEEIMFFLRYTLSINPIAAAWKIKPIPP</sequence>
<proteinExistence type="predicted"/>
<name>A0A1G8UDN2_ANEMI</name>
<accession>A0A1G8UDN2</accession>
<dbReference type="AlphaFoldDB" id="A0A1G8UDN2"/>
<organism evidence="1 2">
    <name type="scientific">Aneurinibacillus migulanus</name>
    <name type="common">Bacillus migulanus</name>
    <dbReference type="NCBI Taxonomy" id="47500"/>
    <lineage>
        <taxon>Bacteria</taxon>
        <taxon>Bacillati</taxon>
        <taxon>Bacillota</taxon>
        <taxon>Bacilli</taxon>
        <taxon>Bacillales</taxon>
        <taxon>Paenibacillaceae</taxon>
        <taxon>Aneurinibacillus group</taxon>
        <taxon>Aneurinibacillus</taxon>
    </lineage>
</organism>
<dbReference type="EMBL" id="FNED01000019">
    <property type="protein sequence ID" value="SDJ51724.1"/>
    <property type="molecule type" value="Genomic_DNA"/>
</dbReference>